<feature type="region of interest" description="Disordered" evidence="1">
    <location>
        <begin position="1"/>
        <end position="35"/>
    </location>
</feature>
<feature type="transmembrane region" description="Helical" evidence="2">
    <location>
        <begin position="443"/>
        <end position="464"/>
    </location>
</feature>
<evidence type="ECO:0000313" key="4">
    <source>
        <dbReference type="Proteomes" id="UP000280444"/>
    </source>
</evidence>
<feature type="transmembrane region" description="Helical" evidence="2">
    <location>
        <begin position="404"/>
        <end position="423"/>
    </location>
</feature>
<evidence type="ECO:0000313" key="3">
    <source>
        <dbReference type="EMBL" id="RRC94760.1"/>
    </source>
</evidence>
<dbReference type="Proteomes" id="UP000280444">
    <property type="component" value="Unassembled WGS sequence"/>
</dbReference>
<keyword evidence="4" id="KW-1185">Reference proteome</keyword>
<feature type="transmembrane region" description="Helical" evidence="2">
    <location>
        <begin position="313"/>
        <end position="337"/>
    </location>
</feature>
<sequence length="488" mass="51406">MSIPLRSRPPQEGLSGGNASSSTAAHGSSPSRPRARRDVVSPVWIAVSVVAAAATLAFRQHMPQPLWTMVHVITLGVLTNAILHWTWFFARALLRLTPEHRGPSRDTTIRLLAVNAAFIALVAGMWSGSMVLILAGTLVYATMIAWHGLALTFAARTLLASRFAVVIRYYMAAAAFFVAAALFAALVATTMFVVDLPAWFVEARDALTIAHMSAAVFGWVGLTIAGTLVTLWPTMLRARMAPQAVEFAMRALPVWSIGTALCMLGALIPDGRLAARAVGVGAAVIAVAAAVGVGVGVWRSLRPATSPPQLKEYPALGALLALLWLIAGIAAFAFVALQASDLSAIRAQSLTWLPLIGAGGLVQLMLAALNYLTPVATGGGPTAIKTGVRAVNSHATLRIAVRHIALVLLALQAVNEALAGADLTSVDPSVALDVLVQMRINTALWIVVVLSVVVDLLNLGRALIIQRTRARLLTANRPSSSPTEENSQ</sequence>
<comment type="caution">
    <text evidence="3">The sequence shown here is derived from an EMBL/GenBank/DDBJ whole genome shotgun (WGS) entry which is preliminary data.</text>
</comment>
<feature type="transmembrane region" description="Helical" evidence="2">
    <location>
        <begin position="39"/>
        <end position="58"/>
    </location>
</feature>
<feature type="transmembrane region" description="Helical" evidence="2">
    <location>
        <begin position="214"/>
        <end position="235"/>
    </location>
</feature>
<keyword evidence="2" id="KW-0812">Transmembrane</keyword>
<feature type="transmembrane region" description="Helical" evidence="2">
    <location>
        <begin position="247"/>
        <end position="268"/>
    </location>
</feature>
<dbReference type="EMBL" id="RQZF01000010">
    <property type="protein sequence ID" value="RRC94760.1"/>
    <property type="molecule type" value="Genomic_DNA"/>
</dbReference>
<evidence type="ECO:0000256" key="2">
    <source>
        <dbReference type="SAM" id="Phobius"/>
    </source>
</evidence>
<dbReference type="OrthoDB" id="345021at2"/>
<gene>
    <name evidence="3" type="ORF">EII11_08690</name>
</gene>
<name>A0A3P1SCY4_9ACTO</name>
<proteinExistence type="predicted"/>
<keyword evidence="2" id="KW-0472">Membrane</keyword>
<feature type="transmembrane region" description="Helical" evidence="2">
    <location>
        <begin position="349"/>
        <end position="372"/>
    </location>
</feature>
<accession>A0A3P1SCY4</accession>
<feature type="transmembrane region" description="Helical" evidence="2">
    <location>
        <begin position="171"/>
        <end position="194"/>
    </location>
</feature>
<organism evidence="3 4">
    <name type="scientific">Schaalia canis</name>
    <dbReference type="NCBI Taxonomy" id="100469"/>
    <lineage>
        <taxon>Bacteria</taxon>
        <taxon>Bacillati</taxon>
        <taxon>Actinomycetota</taxon>
        <taxon>Actinomycetes</taxon>
        <taxon>Actinomycetales</taxon>
        <taxon>Actinomycetaceae</taxon>
        <taxon>Schaalia</taxon>
    </lineage>
</organism>
<feature type="compositionally biased region" description="Low complexity" evidence="1">
    <location>
        <begin position="17"/>
        <end position="31"/>
    </location>
</feature>
<dbReference type="RefSeq" id="WP_124871630.1">
    <property type="nucleotide sequence ID" value="NZ_RQZF01000010.1"/>
</dbReference>
<reference evidence="3 4" key="1">
    <citation type="submission" date="2018-11" db="EMBL/GenBank/DDBJ databases">
        <title>Genomes From Bacteria Associated with the Canine Oral Cavity: a Test Case for Automated Genome-Based Taxonomic Assignment.</title>
        <authorList>
            <person name="Coil D.A."/>
            <person name="Jospin G."/>
            <person name="Darling A.E."/>
            <person name="Wallis C."/>
            <person name="Davis I.J."/>
            <person name="Harris S."/>
            <person name="Eisen J.A."/>
            <person name="Holcombe L.J."/>
            <person name="O'Flynn C."/>
        </authorList>
    </citation>
    <scope>NUCLEOTIDE SEQUENCE [LARGE SCALE GENOMIC DNA]</scope>
    <source>
        <strain evidence="3 4">OH770</strain>
    </source>
</reference>
<protein>
    <submittedName>
        <fullName evidence="3">Uncharacterized protein</fullName>
    </submittedName>
</protein>
<feature type="transmembrane region" description="Helical" evidence="2">
    <location>
        <begin position="70"/>
        <end position="90"/>
    </location>
</feature>
<keyword evidence="2" id="KW-1133">Transmembrane helix</keyword>
<feature type="transmembrane region" description="Helical" evidence="2">
    <location>
        <begin position="139"/>
        <end position="159"/>
    </location>
</feature>
<feature type="transmembrane region" description="Helical" evidence="2">
    <location>
        <begin position="280"/>
        <end position="301"/>
    </location>
</feature>
<evidence type="ECO:0000256" key="1">
    <source>
        <dbReference type="SAM" id="MobiDB-lite"/>
    </source>
</evidence>
<dbReference type="AlphaFoldDB" id="A0A3P1SCY4"/>
<feature type="transmembrane region" description="Helical" evidence="2">
    <location>
        <begin position="111"/>
        <end position="133"/>
    </location>
</feature>